<reference evidence="2 3" key="1">
    <citation type="submission" date="2014-11" db="EMBL/GenBank/DDBJ databases">
        <authorList>
            <person name="Zhu J."/>
            <person name="Qi W."/>
            <person name="Song R."/>
        </authorList>
    </citation>
    <scope>NUCLEOTIDE SEQUENCE [LARGE SCALE GENOMIC DNA]</scope>
</reference>
<evidence type="ECO:0000313" key="2">
    <source>
        <dbReference type="EMBL" id="CEM38206.1"/>
    </source>
</evidence>
<feature type="region of interest" description="Disordered" evidence="1">
    <location>
        <begin position="75"/>
        <end position="120"/>
    </location>
</feature>
<sequence>MASGDRASEPSTSAAPEQQQEAGDVLALLNEFVVRIQAREFERAMELSRQVLEIEPDNRLIQRYQPILEQFLKDREMLDMLNDSDGDEEEDGGDEEEEEDEEGGEEINGEREESKTDRAG</sequence>
<feature type="region of interest" description="Disordered" evidence="1">
    <location>
        <begin position="1"/>
        <end position="22"/>
    </location>
</feature>
<dbReference type="InParanoid" id="A0A0G4H3C7"/>
<gene>
    <name evidence="2" type="ORF">Vbra_19553</name>
</gene>
<keyword evidence="3" id="KW-1185">Reference proteome</keyword>
<proteinExistence type="predicted"/>
<dbReference type="OrthoDB" id="9950633at2759"/>
<dbReference type="EMBL" id="CDMY01000973">
    <property type="protein sequence ID" value="CEM38206.1"/>
    <property type="molecule type" value="Genomic_DNA"/>
</dbReference>
<feature type="compositionally biased region" description="Acidic residues" evidence="1">
    <location>
        <begin position="82"/>
        <end position="107"/>
    </location>
</feature>
<dbReference type="Proteomes" id="UP000041254">
    <property type="component" value="Unassembled WGS sequence"/>
</dbReference>
<feature type="compositionally biased region" description="Basic and acidic residues" evidence="1">
    <location>
        <begin position="108"/>
        <end position="120"/>
    </location>
</feature>
<organism evidence="2 3">
    <name type="scientific">Vitrella brassicaformis (strain CCMP3155)</name>
    <dbReference type="NCBI Taxonomy" id="1169540"/>
    <lineage>
        <taxon>Eukaryota</taxon>
        <taxon>Sar</taxon>
        <taxon>Alveolata</taxon>
        <taxon>Colpodellida</taxon>
        <taxon>Vitrellaceae</taxon>
        <taxon>Vitrella</taxon>
    </lineage>
</organism>
<evidence type="ECO:0000256" key="1">
    <source>
        <dbReference type="SAM" id="MobiDB-lite"/>
    </source>
</evidence>
<dbReference type="VEuPathDB" id="CryptoDB:Vbra_19553"/>
<evidence type="ECO:0000313" key="3">
    <source>
        <dbReference type="Proteomes" id="UP000041254"/>
    </source>
</evidence>
<dbReference type="AlphaFoldDB" id="A0A0G4H3C7"/>
<protein>
    <submittedName>
        <fullName evidence="2">Uncharacterized protein</fullName>
    </submittedName>
</protein>
<feature type="compositionally biased region" description="Polar residues" evidence="1">
    <location>
        <begin position="9"/>
        <end position="21"/>
    </location>
</feature>
<accession>A0A0G4H3C7</accession>
<name>A0A0G4H3C7_VITBC</name>